<reference evidence="2" key="1">
    <citation type="journal article" date="2019" name="BMC Genomics">
        <title>A new reference genome for Sorghum bicolor reveals high levels of sequence similarity between sweet and grain genotypes: implications for the genetics of sugar metabolism.</title>
        <authorList>
            <person name="Cooper E.A."/>
            <person name="Brenton Z.W."/>
            <person name="Flinn B.S."/>
            <person name="Jenkins J."/>
            <person name="Shu S."/>
            <person name="Flowers D."/>
            <person name="Luo F."/>
            <person name="Wang Y."/>
            <person name="Xia P."/>
            <person name="Barry K."/>
            <person name="Daum C."/>
            <person name="Lipzen A."/>
            <person name="Yoshinaga Y."/>
            <person name="Schmutz J."/>
            <person name="Saski C."/>
            <person name="Vermerris W."/>
            <person name="Kresovich S."/>
        </authorList>
    </citation>
    <scope>NUCLEOTIDE SEQUENCE</scope>
</reference>
<evidence type="ECO:0008006" key="4">
    <source>
        <dbReference type="Google" id="ProtNLM"/>
    </source>
</evidence>
<feature type="signal peptide" evidence="1">
    <location>
        <begin position="1"/>
        <end position="18"/>
    </location>
</feature>
<dbReference type="EMBL" id="CM027684">
    <property type="protein sequence ID" value="KAG0530282.1"/>
    <property type="molecule type" value="Genomic_DNA"/>
</dbReference>
<reference evidence="2" key="2">
    <citation type="submission" date="2020-10" db="EMBL/GenBank/DDBJ databases">
        <authorList>
            <person name="Cooper E.A."/>
            <person name="Brenton Z.W."/>
            <person name="Flinn B.S."/>
            <person name="Jenkins J."/>
            <person name="Shu S."/>
            <person name="Flowers D."/>
            <person name="Luo F."/>
            <person name="Wang Y."/>
            <person name="Xia P."/>
            <person name="Barry K."/>
            <person name="Daum C."/>
            <person name="Lipzen A."/>
            <person name="Yoshinaga Y."/>
            <person name="Schmutz J."/>
            <person name="Saski C."/>
            <person name="Vermerris W."/>
            <person name="Kresovich S."/>
        </authorList>
    </citation>
    <scope>NUCLEOTIDE SEQUENCE</scope>
</reference>
<evidence type="ECO:0000256" key="1">
    <source>
        <dbReference type="SAM" id="SignalP"/>
    </source>
</evidence>
<gene>
    <name evidence="2" type="ORF">BDA96_05G172600</name>
</gene>
<sequence>MMVTLVFADILFTRIALTTTENQSMAIKREMKHVKSWRIAHFRLFDKALIEKIRLIKQAERTRSMHKGVQSFVWLHIVFFEVTS</sequence>
<comment type="caution">
    <text evidence="2">The sequence shown here is derived from an EMBL/GenBank/DDBJ whole genome shotgun (WGS) entry which is preliminary data.</text>
</comment>
<dbReference type="AlphaFoldDB" id="A0A921QYI5"/>
<organism evidence="2 3">
    <name type="scientific">Sorghum bicolor</name>
    <name type="common">Sorghum</name>
    <name type="synonym">Sorghum vulgare</name>
    <dbReference type="NCBI Taxonomy" id="4558"/>
    <lineage>
        <taxon>Eukaryota</taxon>
        <taxon>Viridiplantae</taxon>
        <taxon>Streptophyta</taxon>
        <taxon>Embryophyta</taxon>
        <taxon>Tracheophyta</taxon>
        <taxon>Spermatophyta</taxon>
        <taxon>Magnoliopsida</taxon>
        <taxon>Liliopsida</taxon>
        <taxon>Poales</taxon>
        <taxon>Poaceae</taxon>
        <taxon>PACMAD clade</taxon>
        <taxon>Panicoideae</taxon>
        <taxon>Andropogonodae</taxon>
        <taxon>Andropogoneae</taxon>
        <taxon>Sorghinae</taxon>
        <taxon>Sorghum</taxon>
    </lineage>
</organism>
<accession>A0A921QYI5</accession>
<evidence type="ECO:0000313" key="2">
    <source>
        <dbReference type="EMBL" id="KAG0530282.1"/>
    </source>
</evidence>
<dbReference type="Proteomes" id="UP000807115">
    <property type="component" value="Chromosome 5"/>
</dbReference>
<protein>
    <recommendedName>
        <fullName evidence="4">Secreted protein</fullName>
    </recommendedName>
</protein>
<keyword evidence="1" id="KW-0732">Signal</keyword>
<feature type="chain" id="PRO_5036735283" description="Secreted protein" evidence="1">
    <location>
        <begin position="19"/>
        <end position="84"/>
    </location>
</feature>
<name>A0A921QYI5_SORBI</name>
<proteinExistence type="predicted"/>
<evidence type="ECO:0000313" key="3">
    <source>
        <dbReference type="Proteomes" id="UP000807115"/>
    </source>
</evidence>